<evidence type="ECO:0000256" key="1">
    <source>
        <dbReference type="SAM" id="Phobius"/>
    </source>
</evidence>
<name>A0AAW1KIG4_POPJA</name>
<evidence type="ECO:0000313" key="3">
    <source>
        <dbReference type="Proteomes" id="UP001458880"/>
    </source>
</evidence>
<proteinExistence type="predicted"/>
<keyword evidence="3" id="KW-1185">Reference proteome</keyword>
<dbReference type="EMBL" id="JASPKY010000227">
    <property type="protein sequence ID" value="KAK9718534.1"/>
    <property type="molecule type" value="Genomic_DNA"/>
</dbReference>
<dbReference type="AlphaFoldDB" id="A0AAW1KIG4"/>
<protein>
    <submittedName>
        <fullName evidence="2">Uncharacterized protein</fullName>
    </submittedName>
</protein>
<organism evidence="2 3">
    <name type="scientific">Popillia japonica</name>
    <name type="common">Japanese beetle</name>
    <dbReference type="NCBI Taxonomy" id="7064"/>
    <lineage>
        <taxon>Eukaryota</taxon>
        <taxon>Metazoa</taxon>
        <taxon>Ecdysozoa</taxon>
        <taxon>Arthropoda</taxon>
        <taxon>Hexapoda</taxon>
        <taxon>Insecta</taxon>
        <taxon>Pterygota</taxon>
        <taxon>Neoptera</taxon>
        <taxon>Endopterygota</taxon>
        <taxon>Coleoptera</taxon>
        <taxon>Polyphaga</taxon>
        <taxon>Scarabaeiformia</taxon>
        <taxon>Scarabaeidae</taxon>
        <taxon>Rutelinae</taxon>
        <taxon>Popillia</taxon>
    </lineage>
</organism>
<keyword evidence="1" id="KW-0812">Transmembrane</keyword>
<reference evidence="2 3" key="1">
    <citation type="journal article" date="2024" name="BMC Genomics">
        <title>De novo assembly and annotation of Popillia japonica's genome with initial clues to its potential as an invasive pest.</title>
        <authorList>
            <person name="Cucini C."/>
            <person name="Boschi S."/>
            <person name="Funari R."/>
            <person name="Cardaioli E."/>
            <person name="Iannotti N."/>
            <person name="Marturano G."/>
            <person name="Paoli F."/>
            <person name="Bruttini M."/>
            <person name="Carapelli A."/>
            <person name="Frati F."/>
            <person name="Nardi F."/>
        </authorList>
    </citation>
    <scope>NUCLEOTIDE SEQUENCE [LARGE SCALE GENOMIC DNA]</scope>
    <source>
        <strain evidence="2">DMR45628</strain>
    </source>
</reference>
<feature type="transmembrane region" description="Helical" evidence="1">
    <location>
        <begin position="163"/>
        <end position="183"/>
    </location>
</feature>
<comment type="caution">
    <text evidence="2">The sequence shown here is derived from an EMBL/GenBank/DDBJ whole genome shotgun (WGS) entry which is preliminary data.</text>
</comment>
<keyword evidence="1" id="KW-0472">Membrane</keyword>
<evidence type="ECO:0000313" key="2">
    <source>
        <dbReference type="EMBL" id="KAK9718534.1"/>
    </source>
</evidence>
<accession>A0AAW1KIG4</accession>
<keyword evidence="1" id="KW-1133">Transmembrane helix</keyword>
<dbReference type="Proteomes" id="UP001458880">
    <property type="component" value="Unassembled WGS sequence"/>
</dbReference>
<gene>
    <name evidence="2" type="ORF">QE152_g23148</name>
</gene>
<sequence>MNSVHSSGGSTHHYAVTHHYHNAHSVGKNTVAAVSNTVPCQNITFCPPNSYPLCLSNGTIYCIGSMEEVFNCEVNSIKFSCINTTLSTPCLHKDQSVDCKDSTVIKNETVQLPCVSNLFVMGNFSRATVVVPTTVFQYKGTDVEVYCIVVIADPVLEEEEDNGYIEIIAGVIFLSLIAFYFLYSSYEEKMKRLKANEQIAL</sequence>